<evidence type="ECO:0000313" key="1">
    <source>
        <dbReference type="EMBL" id="KKN65207.1"/>
    </source>
</evidence>
<accession>A0A0F9SRV1</accession>
<protein>
    <submittedName>
        <fullName evidence="1">Uncharacterized protein</fullName>
    </submittedName>
</protein>
<proteinExistence type="predicted"/>
<dbReference type="EMBL" id="LAZR01000531">
    <property type="protein sequence ID" value="KKN65207.1"/>
    <property type="molecule type" value="Genomic_DNA"/>
</dbReference>
<sequence>MLIELKKRIDVDKHEPVFINPEFVVSICSAYQRLYAGCCVLTTCAREGDEENESYIVKGTPKEVAKSLEFPPHGKD</sequence>
<comment type="caution">
    <text evidence="1">The sequence shown here is derived from an EMBL/GenBank/DDBJ whole genome shotgun (WGS) entry which is preliminary data.</text>
</comment>
<dbReference type="AlphaFoldDB" id="A0A0F9SRV1"/>
<gene>
    <name evidence="1" type="ORF">LCGC14_0483830</name>
</gene>
<name>A0A0F9SRV1_9ZZZZ</name>
<organism evidence="1">
    <name type="scientific">marine sediment metagenome</name>
    <dbReference type="NCBI Taxonomy" id="412755"/>
    <lineage>
        <taxon>unclassified sequences</taxon>
        <taxon>metagenomes</taxon>
        <taxon>ecological metagenomes</taxon>
    </lineage>
</organism>
<reference evidence="1" key="1">
    <citation type="journal article" date="2015" name="Nature">
        <title>Complex archaea that bridge the gap between prokaryotes and eukaryotes.</title>
        <authorList>
            <person name="Spang A."/>
            <person name="Saw J.H."/>
            <person name="Jorgensen S.L."/>
            <person name="Zaremba-Niedzwiedzka K."/>
            <person name="Martijn J."/>
            <person name="Lind A.E."/>
            <person name="van Eijk R."/>
            <person name="Schleper C."/>
            <person name="Guy L."/>
            <person name="Ettema T.J."/>
        </authorList>
    </citation>
    <scope>NUCLEOTIDE SEQUENCE</scope>
</reference>